<dbReference type="Gene3D" id="1.10.510.10">
    <property type="entry name" value="Transferase(Phosphotransferase) domain 1"/>
    <property type="match status" value="1"/>
</dbReference>
<evidence type="ECO:0000256" key="27">
    <source>
        <dbReference type="ARBA" id="ARBA00047899"/>
    </source>
</evidence>
<evidence type="ECO:0000256" key="18">
    <source>
        <dbReference type="ARBA" id="ARBA00022842"/>
    </source>
</evidence>
<dbReference type="GO" id="GO:0006325">
    <property type="term" value="P:chromatin organization"/>
    <property type="evidence" value="ECO:0007669"/>
    <property type="project" value="UniProtKB-KW"/>
</dbReference>
<dbReference type="InterPro" id="IPR042529">
    <property type="entry name" value="IF_2B-like_C"/>
</dbReference>
<dbReference type="UniPathway" id="UPA00904">
    <property type="reaction ID" value="UER00874"/>
</dbReference>
<dbReference type="GO" id="GO:0008017">
    <property type="term" value="F:microtubule binding"/>
    <property type="evidence" value="ECO:0007669"/>
    <property type="project" value="InterPro"/>
</dbReference>
<dbReference type="Gene3D" id="3.40.50.10470">
    <property type="entry name" value="Translation initiation factor eif-2b, domain 2"/>
    <property type="match status" value="2"/>
</dbReference>
<keyword evidence="12" id="KW-0677">Repeat</keyword>
<keyword evidence="20" id="KW-0805">Transcription regulation</keyword>
<dbReference type="InterPro" id="IPR011009">
    <property type="entry name" value="Kinase-like_dom_sf"/>
</dbReference>
<dbReference type="PROSITE" id="PS00108">
    <property type="entry name" value="PROTEIN_KINASE_ST"/>
    <property type="match status" value="1"/>
</dbReference>
<dbReference type="eggNOG" id="KOG3766">
    <property type="taxonomic scope" value="Eukaryota"/>
</dbReference>
<dbReference type="HOGENOM" id="CLU_229592_0_0_1"/>
<evidence type="ECO:0000256" key="32">
    <source>
        <dbReference type="PROSITE-ProRule" id="PRU10141"/>
    </source>
</evidence>
<dbReference type="Proteomes" id="UP000014500">
    <property type="component" value="Unassembled WGS sequence"/>
</dbReference>
<comment type="function">
    <text evidence="29">Catalyzes the interconversion of methylthioribose-1-phosphate (MTR-1-P) into methylthioribulose-1-phosphate (MTRu-1-P).</text>
</comment>
<evidence type="ECO:0000313" key="38">
    <source>
        <dbReference type="Proteomes" id="UP000014500"/>
    </source>
</evidence>
<dbReference type="FunFam" id="1.20.120.420:FF:000003">
    <property type="entry name" value="Methylthioribose-1-phosphate isomerase"/>
    <property type="match status" value="2"/>
</dbReference>
<dbReference type="SMART" id="SM00454">
    <property type="entry name" value="SAM"/>
    <property type="match status" value="1"/>
</dbReference>
<dbReference type="InterPro" id="IPR005251">
    <property type="entry name" value="IF-M1Pi"/>
</dbReference>
<keyword evidence="8" id="KW-0597">Phosphoprotein</keyword>
<dbReference type="Pfam" id="PF01008">
    <property type="entry name" value="IF-2B"/>
    <property type="match status" value="2"/>
</dbReference>
<evidence type="ECO:0000259" key="36">
    <source>
        <dbReference type="PROSITE" id="PS51230"/>
    </source>
</evidence>
<feature type="repeat" description="MBT" evidence="30">
    <location>
        <begin position="610"/>
        <end position="710"/>
    </location>
</feature>
<dbReference type="Pfam" id="PF02820">
    <property type="entry name" value="MBT"/>
    <property type="match status" value="3"/>
</dbReference>
<dbReference type="InterPro" id="IPR004092">
    <property type="entry name" value="Mbt"/>
</dbReference>
<dbReference type="Gene3D" id="2.30.30.140">
    <property type="match status" value="3"/>
</dbReference>
<keyword evidence="9 29" id="KW-0028">Amino-acid biosynthesis</keyword>
<feature type="domain" description="EB1 C-terminal" evidence="36">
    <location>
        <begin position="28"/>
        <end position="98"/>
    </location>
</feature>
<dbReference type="EC" id="5.3.1.23" evidence="29"/>
<dbReference type="SUPFAM" id="SSF103637">
    <property type="entry name" value="CCHHC domain"/>
    <property type="match status" value="2"/>
</dbReference>
<dbReference type="CDD" id="cd07830">
    <property type="entry name" value="STKc_MAK_like"/>
    <property type="match status" value="1"/>
</dbReference>
<dbReference type="InterPro" id="IPR004953">
    <property type="entry name" value="EB1_C"/>
</dbReference>
<evidence type="ECO:0000256" key="33">
    <source>
        <dbReference type="SAM" id="MobiDB-lite"/>
    </source>
</evidence>
<evidence type="ECO:0000256" key="9">
    <source>
        <dbReference type="ARBA" id="ARBA00022605"/>
    </source>
</evidence>
<dbReference type="FunFam" id="3.30.200.20:FF:000071">
    <property type="entry name" value="serine/threonine-protein kinase MAK isoform X1"/>
    <property type="match status" value="1"/>
</dbReference>
<dbReference type="Gene3D" id="3.30.200.20">
    <property type="entry name" value="Phosphorylase Kinase, domain 1"/>
    <property type="match status" value="1"/>
</dbReference>
<evidence type="ECO:0000256" key="28">
    <source>
        <dbReference type="ARBA" id="ARBA00048679"/>
    </source>
</evidence>
<feature type="site" description="Transition state stabilizer" evidence="29">
    <location>
        <position position="2167"/>
    </location>
</feature>
<proteinExistence type="inferred from homology"/>
<comment type="cofactor">
    <cofactor evidence="1">
        <name>Mg(2+)</name>
        <dbReference type="ChEBI" id="CHEBI:18420"/>
    </cofactor>
</comment>
<feature type="compositionally biased region" description="Polar residues" evidence="33">
    <location>
        <begin position="1523"/>
        <end position="1542"/>
    </location>
</feature>
<dbReference type="EnsemblMetazoa" id="SMAR015290-RA">
    <property type="protein sequence ID" value="SMAR015290-PA"/>
    <property type="gene ID" value="SMAR015290"/>
</dbReference>
<keyword evidence="38" id="KW-1185">Reference proteome</keyword>
<dbReference type="NCBIfam" id="TIGR00524">
    <property type="entry name" value="eIF-2B_rel"/>
    <property type="match status" value="2"/>
</dbReference>
<evidence type="ECO:0000256" key="30">
    <source>
        <dbReference type="PROSITE-ProRule" id="PRU00459"/>
    </source>
</evidence>
<reference evidence="37" key="2">
    <citation type="submission" date="2015-02" db="UniProtKB">
        <authorList>
            <consortium name="EnsemblMetazoa"/>
        </authorList>
    </citation>
    <scope>IDENTIFICATION</scope>
</reference>
<evidence type="ECO:0000256" key="29">
    <source>
        <dbReference type="HAMAP-Rule" id="MF_03119"/>
    </source>
</evidence>
<evidence type="ECO:0000256" key="31">
    <source>
        <dbReference type="PROSITE-ProRule" id="PRU00576"/>
    </source>
</evidence>
<dbReference type="GO" id="GO:0005737">
    <property type="term" value="C:cytoplasm"/>
    <property type="evidence" value="ECO:0007669"/>
    <property type="project" value="UniProtKB-SubCell"/>
</dbReference>
<keyword evidence="18" id="KW-0460">Magnesium</keyword>
<dbReference type="HAMAP" id="MF_01678">
    <property type="entry name" value="Salvage_MtnA"/>
    <property type="match status" value="2"/>
</dbReference>
<comment type="pathway">
    <text evidence="29">Amino-acid biosynthesis; L-methionine biosynthesis via salvage pathway; L-methionine from S-methyl-5-thio-alpha-D-ribose 1-phosphate: step 1/6.</text>
</comment>
<dbReference type="InterPro" id="IPR036060">
    <property type="entry name" value="Znf_C2H2C_sf"/>
</dbReference>
<evidence type="ECO:0000256" key="16">
    <source>
        <dbReference type="ARBA" id="ARBA00022833"/>
    </source>
</evidence>
<keyword evidence="24 29" id="KW-0413">Isomerase</keyword>
<keyword evidence="19" id="KW-0156">Chromatin regulator</keyword>
<dbReference type="PANTHER" id="PTHR43475:SF1">
    <property type="entry name" value="METHYLTHIORIBOSE-1-PHOSPHATE ISOMERASE"/>
    <property type="match status" value="1"/>
</dbReference>
<evidence type="ECO:0000313" key="37">
    <source>
        <dbReference type="EnsemblMetazoa" id="SMAR015290-PA"/>
    </source>
</evidence>
<dbReference type="PROSITE" id="PS51230">
    <property type="entry name" value="EB1_C"/>
    <property type="match status" value="1"/>
</dbReference>
<dbReference type="GO" id="GO:0005874">
    <property type="term" value="C:microtubule"/>
    <property type="evidence" value="ECO:0007669"/>
    <property type="project" value="UniProtKB-KW"/>
</dbReference>
<dbReference type="FunFam" id="1.10.510.10:FF:000104">
    <property type="entry name" value="serine/threonine-protein kinase MAK isoform X1"/>
    <property type="match status" value="1"/>
</dbReference>
<feature type="site" description="Transition state stabilizer" evidence="29">
    <location>
        <position position="1792"/>
    </location>
</feature>
<evidence type="ECO:0000256" key="26">
    <source>
        <dbReference type="ARBA" id="ARBA00023273"/>
    </source>
</evidence>
<dbReference type="STRING" id="126957.T1JN61"/>
<evidence type="ECO:0000256" key="23">
    <source>
        <dbReference type="ARBA" id="ARBA00023212"/>
    </source>
</evidence>
<dbReference type="SMART" id="SM00561">
    <property type="entry name" value="MBT"/>
    <property type="match status" value="3"/>
</dbReference>
<keyword evidence="16" id="KW-0862">Zinc</keyword>
<evidence type="ECO:0000256" key="3">
    <source>
        <dbReference type="ARBA" id="ARBA00004245"/>
    </source>
</evidence>
<dbReference type="Gene3D" id="1.20.5.1430">
    <property type="match status" value="1"/>
</dbReference>
<keyword evidence="14" id="KW-0863">Zinc-finger</keyword>
<dbReference type="SUPFAM" id="SSF56112">
    <property type="entry name" value="Protein kinase-like (PK-like)"/>
    <property type="match status" value="1"/>
</dbReference>
<feature type="active site" description="Proton donor" evidence="29">
    <location>
        <position position="1872"/>
    </location>
</feature>
<evidence type="ECO:0000256" key="1">
    <source>
        <dbReference type="ARBA" id="ARBA00001946"/>
    </source>
</evidence>
<keyword evidence="26" id="KW-0966">Cell projection</keyword>
<dbReference type="GO" id="GO:0019509">
    <property type="term" value="P:L-methionine salvage from methylthioadenosine"/>
    <property type="evidence" value="ECO:0007669"/>
    <property type="project" value="UniProtKB-UniRule"/>
</dbReference>
<dbReference type="InterPro" id="IPR008271">
    <property type="entry name" value="Ser/Thr_kinase_AS"/>
</dbReference>
<dbReference type="NCBIfam" id="TIGR00512">
    <property type="entry name" value="salvage_mtnA"/>
    <property type="match status" value="2"/>
</dbReference>
<evidence type="ECO:0000256" key="17">
    <source>
        <dbReference type="ARBA" id="ARBA00022840"/>
    </source>
</evidence>
<evidence type="ECO:0000256" key="22">
    <source>
        <dbReference type="ARBA" id="ARBA00023167"/>
    </source>
</evidence>
<dbReference type="eggNOG" id="KOG1468">
    <property type="taxonomic scope" value="Eukaryota"/>
</dbReference>
<evidence type="ECO:0000256" key="7">
    <source>
        <dbReference type="ARBA" id="ARBA00022527"/>
    </source>
</evidence>
<dbReference type="GO" id="GO:0008270">
    <property type="term" value="F:zinc ion binding"/>
    <property type="evidence" value="ECO:0007669"/>
    <property type="project" value="UniProtKB-KW"/>
</dbReference>
<dbReference type="GO" id="GO:0006355">
    <property type="term" value="P:regulation of DNA-templated transcription"/>
    <property type="evidence" value="ECO:0007669"/>
    <property type="project" value="InterPro"/>
</dbReference>
<dbReference type="InterPro" id="IPR036133">
    <property type="entry name" value="EB1_C_sf"/>
</dbReference>
<feature type="region of interest" description="Disordered" evidence="33">
    <location>
        <begin position="1489"/>
        <end position="1543"/>
    </location>
</feature>
<dbReference type="GO" id="GO:0005634">
    <property type="term" value="C:nucleus"/>
    <property type="evidence" value="ECO:0007669"/>
    <property type="project" value="UniProtKB-SubCell"/>
</dbReference>
<comment type="similarity">
    <text evidence="4">Belongs to the protein kinase superfamily. CMGC Ser/Thr protein kinase family. CDC2/CDKX subfamily.</text>
</comment>
<keyword evidence="6" id="KW-0678">Repressor</keyword>
<keyword evidence="10" id="KW-0808">Transferase</keyword>
<accession>T1JN61</accession>
<dbReference type="InterPro" id="IPR002515">
    <property type="entry name" value="Znf_C2H2C"/>
</dbReference>
<dbReference type="InterPro" id="IPR001660">
    <property type="entry name" value="SAM"/>
</dbReference>
<keyword evidence="17 32" id="KW-0067">ATP-binding</keyword>
<keyword evidence="21" id="KW-0804">Transcription</keyword>
<dbReference type="InterPro" id="IPR017441">
    <property type="entry name" value="Protein_kinase_ATP_BS"/>
</dbReference>
<dbReference type="CDD" id="cd20102">
    <property type="entry name" value="MBT_L3MBTL1-like_rpt2"/>
    <property type="match status" value="1"/>
</dbReference>
<dbReference type="PROSITE" id="PS51802">
    <property type="entry name" value="ZF_CCHHC"/>
    <property type="match status" value="2"/>
</dbReference>
<dbReference type="InterPro" id="IPR000649">
    <property type="entry name" value="IF-2B-related"/>
</dbReference>
<dbReference type="FunFam" id="4.10.320.30:FF:000001">
    <property type="entry name" value="Myelin transcription factor 1-like, a"/>
    <property type="match status" value="1"/>
</dbReference>
<keyword evidence="5 29" id="KW-0963">Cytoplasm</keyword>
<reference evidence="38" key="1">
    <citation type="submission" date="2011-05" db="EMBL/GenBank/DDBJ databases">
        <authorList>
            <person name="Richards S.R."/>
            <person name="Qu J."/>
            <person name="Jiang H."/>
            <person name="Jhangiani S.N."/>
            <person name="Agravi P."/>
            <person name="Goodspeed R."/>
            <person name="Gross S."/>
            <person name="Mandapat C."/>
            <person name="Jackson L."/>
            <person name="Mathew T."/>
            <person name="Pu L."/>
            <person name="Thornton R."/>
            <person name="Saada N."/>
            <person name="Wilczek-Boney K.B."/>
            <person name="Lee S."/>
            <person name="Kovar C."/>
            <person name="Wu Y."/>
            <person name="Scherer S.E."/>
            <person name="Worley K.C."/>
            <person name="Muzny D.M."/>
            <person name="Gibbs R."/>
        </authorList>
    </citation>
    <scope>NUCLEOTIDE SEQUENCE</scope>
    <source>
        <strain evidence="38">Brora</strain>
    </source>
</reference>
<dbReference type="PROSITE" id="PS51079">
    <property type="entry name" value="MBT"/>
    <property type="match status" value="3"/>
</dbReference>
<dbReference type="SUPFAM" id="SSF47769">
    <property type="entry name" value="SAM/Pointed domain"/>
    <property type="match status" value="1"/>
</dbReference>
<feature type="repeat" description="MBT" evidence="30">
    <location>
        <begin position="719"/>
        <end position="814"/>
    </location>
</feature>
<evidence type="ECO:0000256" key="25">
    <source>
        <dbReference type="ARBA" id="ARBA00023242"/>
    </source>
</evidence>
<feature type="binding site" evidence="32">
    <location>
        <position position="1219"/>
    </location>
    <ligand>
        <name>ATP</name>
        <dbReference type="ChEBI" id="CHEBI:30616"/>
    </ligand>
</feature>
<dbReference type="Gene3D" id="4.10.320.30">
    <property type="match status" value="2"/>
</dbReference>
<dbReference type="SUPFAM" id="SSF63748">
    <property type="entry name" value="Tudor/PWWP/MBT"/>
    <property type="match status" value="3"/>
</dbReference>
<evidence type="ECO:0000256" key="4">
    <source>
        <dbReference type="ARBA" id="ARBA00006485"/>
    </source>
</evidence>
<comment type="catalytic activity">
    <reaction evidence="28">
        <text>L-seryl-[protein] + ATP = O-phospho-L-seryl-[protein] + ADP + H(+)</text>
        <dbReference type="Rhea" id="RHEA:17989"/>
        <dbReference type="Rhea" id="RHEA-COMP:9863"/>
        <dbReference type="Rhea" id="RHEA-COMP:11604"/>
        <dbReference type="ChEBI" id="CHEBI:15378"/>
        <dbReference type="ChEBI" id="CHEBI:29999"/>
        <dbReference type="ChEBI" id="CHEBI:30616"/>
        <dbReference type="ChEBI" id="CHEBI:83421"/>
        <dbReference type="ChEBI" id="CHEBI:456216"/>
        <dbReference type="EC" id="2.7.11.1"/>
    </reaction>
</comment>
<feature type="domain" description="Protein kinase" evidence="34">
    <location>
        <begin position="1190"/>
        <end position="1470"/>
    </location>
</feature>
<dbReference type="PROSITE" id="PS50011">
    <property type="entry name" value="PROTEIN_KINASE_DOM"/>
    <property type="match status" value="1"/>
</dbReference>
<evidence type="ECO:0000256" key="12">
    <source>
        <dbReference type="ARBA" id="ARBA00022737"/>
    </source>
</evidence>
<keyword evidence="31" id="KW-0493">Microtubule</keyword>
<feature type="repeat" description="MBT" evidence="30">
    <location>
        <begin position="503"/>
        <end position="602"/>
    </location>
</feature>
<dbReference type="GO" id="GO:0106310">
    <property type="term" value="F:protein serine kinase activity"/>
    <property type="evidence" value="ECO:0007669"/>
    <property type="project" value="RHEA"/>
</dbReference>
<name>T1JN61_STRMM</name>
<protein>
    <recommendedName>
        <fullName evidence="29">Methylthioribose-1-phosphate isomerase</fullName>
        <shortName evidence="29">M1Pi</shortName>
        <shortName evidence="29">MTR-1-P isomerase</shortName>
        <ecNumber evidence="29">5.3.1.23</ecNumber>
    </recommendedName>
    <alternativeName>
        <fullName evidence="29">S-methyl-5-thioribose-1-phosphate isomerase</fullName>
    </alternativeName>
    <alternativeName>
        <fullName evidence="29">Translation initiation factor eIF-2B subunit alpha/beta/delta-like protein</fullName>
    </alternativeName>
</protein>
<dbReference type="eggNOG" id="KOG0661">
    <property type="taxonomic scope" value="Eukaryota"/>
</dbReference>
<dbReference type="FunFam" id="3.40.50.10470:FF:000003">
    <property type="entry name" value="Methylthioribose-1-phosphate isomerase"/>
    <property type="match status" value="2"/>
</dbReference>
<dbReference type="Pfam" id="PF03271">
    <property type="entry name" value="EB1"/>
    <property type="match status" value="1"/>
</dbReference>
<dbReference type="Pfam" id="PF00536">
    <property type="entry name" value="SAM_1"/>
    <property type="match status" value="1"/>
</dbReference>
<evidence type="ECO:0000256" key="8">
    <source>
        <dbReference type="ARBA" id="ARBA00022553"/>
    </source>
</evidence>
<keyword evidence="11" id="KW-0479">Metal-binding</keyword>
<evidence type="ECO:0000256" key="14">
    <source>
        <dbReference type="ARBA" id="ARBA00022771"/>
    </source>
</evidence>
<comment type="similarity">
    <text evidence="29">Belongs to the eIF-2B alpha/beta/delta subunits family. MtnA subfamily.</text>
</comment>
<keyword evidence="25 29" id="KW-0539">Nucleus</keyword>
<dbReference type="SMART" id="SM00220">
    <property type="entry name" value="S_TKc"/>
    <property type="match status" value="1"/>
</dbReference>
<organism evidence="37 38">
    <name type="scientific">Strigamia maritima</name>
    <name type="common">European centipede</name>
    <name type="synonym">Geophilus maritimus</name>
    <dbReference type="NCBI Taxonomy" id="126957"/>
    <lineage>
        <taxon>Eukaryota</taxon>
        <taxon>Metazoa</taxon>
        <taxon>Ecdysozoa</taxon>
        <taxon>Arthropoda</taxon>
        <taxon>Myriapoda</taxon>
        <taxon>Chilopoda</taxon>
        <taxon>Pleurostigmophora</taxon>
        <taxon>Geophilomorpha</taxon>
        <taxon>Linotaeniidae</taxon>
        <taxon>Strigamia</taxon>
    </lineage>
</organism>
<dbReference type="InterPro" id="IPR027363">
    <property type="entry name" value="M1Pi_N"/>
</dbReference>
<evidence type="ECO:0000259" key="35">
    <source>
        <dbReference type="PROSITE" id="PS50105"/>
    </source>
</evidence>
<dbReference type="InterPro" id="IPR036872">
    <property type="entry name" value="CH_dom_sf"/>
</dbReference>
<keyword evidence="13 32" id="KW-0547">Nucleotide-binding</keyword>
<evidence type="ECO:0000256" key="2">
    <source>
        <dbReference type="ARBA" id="ARBA00004138"/>
    </source>
</evidence>
<dbReference type="SUPFAM" id="SSF47576">
    <property type="entry name" value="Calponin-homology domain, CH-domain"/>
    <property type="match status" value="1"/>
</dbReference>
<dbReference type="PANTHER" id="PTHR43475">
    <property type="entry name" value="METHYLTHIORIBOSE-1-PHOSPHATE ISOMERASE"/>
    <property type="match status" value="1"/>
</dbReference>
<dbReference type="FunFam" id="2.30.30.140:FF:000007">
    <property type="entry name" value="Lethal(3)malignant brain tumor-like protein 1"/>
    <property type="match status" value="2"/>
</dbReference>
<evidence type="ECO:0000259" key="34">
    <source>
        <dbReference type="PROSITE" id="PS50011"/>
    </source>
</evidence>
<evidence type="ECO:0000256" key="21">
    <source>
        <dbReference type="ARBA" id="ARBA00023163"/>
    </source>
</evidence>
<feature type="domain" description="SAM" evidence="35">
    <location>
        <begin position="1017"/>
        <end position="1081"/>
    </location>
</feature>
<dbReference type="InterPro" id="IPR013761">
    <property type="entry name" value="SAM/pointed_sf"/>
</dbReference>
<dbReference type="Pfam" id="PF00069">
    <property type="entry name" value="Pkinase"/>
    <property type="match status" value="1"/>
</dbReference>
<dbReference type="FunFam" id="1.20.5.1430:FF:000001">
    <property type="entry name" value="microtubule-associated protein RP/EB family member 1"/>
    <property type="match status" value="1"/>
</dbReference>
<evidence type="ECO:0000256" key="10">
    <source>
        <dbReference type="ARBA" id="ARBA00022679"/>
    </source>
</evidence>
<sequence length="2361" mass="261496">MDMLFPGTVILKKVKFKTNLEHECIQNFKILQASFKRMSVDKVLELKLTVDGLEKERDFYFGKLRDIELLCQEQENDNLPVIQKILDVLYATESSRYSKRKASRRQQISYHDNNQWRVHNGQKYVQNSNPVRKDSKIMPHVIGISPISALQQVAAVPMVGQTSKMVVSSANMKEISIQTAFIKTEASITASQPTTVTNTWCSTKPIVSTQPTVFVVTTPIMSSSFFPSSSSSAITIPTMSSLPRMATMSCSLATTTQTSKANDTCSSQDPTSTEFDPIRALEWKDGIATLPGSNLMFRLGEFGTLEVVKESELTNTNKNINNSCNKNNVKSSVRSNDSNNNNCAGQTVTNGGTAKCAVVDGSAADDVKISLSPAIITQIVTQSKLNPDAKTILVASNNSGSRTKLPYAVQNKIEEVTCCETCGCYGLVVDFIANGRFCGHACSNKKEKESESKQKRIVKRKLEDGKEDIGPDPKKIKDKVNGNKGKEKEEDMKSPLAKNFKGFSWLTYLDQEKAIAAPIKLFKNRFPLNPKNGFRPGMKLEGIDPKHPSMFCVLSVAEVRGYRMRLHFDGYSECYDFYVNADSVEIFPVGWCEKMGHKLHLPKGVSNSAFFWPSYLKLAKAQAAPKHLFTAKLTNSITPHGFRIGMKLEAVDKKNTSLVCVATVTDVMDLRFLVHFDGWDDIYDYWADPLSPYIHPVGWCQEHGHILTPPNNYRDPENFTWESYLVETKSQAVPVRAFKQHPPHGFKAGMKLEVIDKRNPALIRVSTVAEVNTHQIKIHFDGWSDQYGYWVDDDSPDVHPPGWCAKTGHPLEPAITPADLVVVPGQGCPTPGCKGRGHIKGPKYITHHSAFGCPYSPINLNKETALQDRIGGYKESSQYEVKKISVVDPSLPPAGKCPTPGCDGTGHVTGKYTMHHRLSGCPLAEKNVQKDGVPKPGRGRRKLKLDDNDSTKSQVKIDNSESENSSVSNSDLQNSVHQSVFLPPLVPQQCEMPLCWEEHAKLIPSLEQIQASAVANWNIGQVNEFVKSLPGCEDHAKVFYDEQIDGEAFLLLNQTDIVKLMNVKLGPALKIYNKLMGIKYRKCSESSIEYRKCSESSIENAVNQVSSIENAVNQVSSIENAVNQVSSIENAVNQVSSIENAVNQVSSIENAVNQVSSIENAVNQQFFCIALMIEPHLHCITQTHRVMNRYQIIAKIGDGTYGQVLLGNHNSTGEKVAIKRMKRKYYSWDECMNLREVKSLKKLSHANVIKLKEVIRENNTLYFVFEYMKENLYQLMKDRDKIFAEPVVRNIIYQILQGLAFMHKHGFFHRDMKPENLLCMGPDLIKIADFGLAREIRSRPPYTDYVSTRWYRAPEVLLRSTNYSSPIDLWAVGCIMAELYTLRPLFPGSSEIDEIFKICSVLGTPDKKDWAEGYQLAAAMNFKFPQFTETSMSHIVTQASKEGIILIRDMLRWNPNKRPTAGQSLRYPYFQVGDKLGLQQPIMANFGNRALVDRSNEPNKPVTARKRWGHQQTNDGSDGKFNNAENVKSDSGTNENKPNSDGRSLMTAKEHYLTKARYVAGQSTKNVTSRHQDWNGMIDMRGNVTNNVGAYVPRLTQMPTDKASVSGSAKSSASGVALQANASAGLHGRTDWAAKKGDLQILDQLLLPWESKYIRIDNTAQGWAAIKTMQVRGAPAIAIVGCLSLVCELYNMKIDSKEELETFIIDKLKYLVTARPTAVNMSLAAEQLTLLTKNWVSNDQLSAEDIKLKLIAEIEIMLDKDLDDNHAIGEFGADHVIQNCPLRSDIKILTHCNTGSLATAGYGTALGVVRSLHARNCLAHVYCTETRPYNQGARLTAYELCYDQIPSTLICDSMVSALMSEKGISAVIVGADRVAANGDTANKIGTYQLAIAAKHHGCKFYVAAPCTSIDFNIPNGDAIPIEERPPTEMTFIGKVPIAAPGVNCWNPAFDVTPANLITGGIITEKGIFTPEELRDKILNVRSVLESGLDSTTIYFDLNSINMTLQSIKYKDGELQILDQQLLPFESKYIRIDGTEQGWSAIKNMQVRGAPAIAIVGCLSLVCELYNAKIESKEDLEKFIVEKLNYLVSARPTAINMGLAAKQLTFQTQNLVSNEELTAEDIKVKIIANIELMLDKDFEDNRAIGEFGADHVIKNCPPRSDIKILTHCNTGSLATAGYGTALGVIRSLHARNNLAHVYCTETRPYNQGARLTAYELGHDKIPSTLICDSMVSALMRQKGISAVIVGADRIAANGDTANKIGTYQLAIAAKHHGCKFYVAAPCTSIDLNIPNGGAIPIEERPPSEMAYIGEVPIAAPGINCWNPAFDVTPASLITGGIITEKGIFLPAELSDKLRELENVKIE</sequence>
<dbReference type="SUPFAM" id="SSF140612">
    <property type="entry name" value="EB1 dimerisation domain-like"/>
    <property type="match status" value="1"/>
</dbReference>
<feature type="active site" description="Proton donor" evidence="29">
    <location>
        <position position="2247"/>
    </location>
</feature>
<dbReference type="Pfam" id="PF01530">
    <property type="entry name" value="zf-C2HC"/>
    <property type="match status" value="2"/>
</dbReference>
<dbReference type="GO" id="GO:0046523">
    <property type="term" value="F:S-methyl-5-thioribose-1-phosphate isomerase activity"/>
    <property type="evidence" value="ECO:0007669"/>
    <property type="project" value="UniProtKB-UniRule"/>
</dbReference>
<evidence type="ECO:0000256" key="15">
    <source>
        <dbReference type="ARBA" id="ARBA00022777"/>
    </source>
</evidence>
<dbReference type="InterPro" id="IPR037171">
    <property type="entry name" value="NagB/RpiA_transferase-like"/>
</dbReference>
<dbReference type="InterPro" id="IPR011559">
    <property type="entry name" value="Initiation_fac_2B_a/b/d"/>
</dbReference>
<keyword evidence="23" id="KW-0206">Cytoskeleton</keyword>
<evidence type="ECO:0000256" key="6">
    <source>
        <dbReference type="ARBA" id="ARBA00022491"/>
    </source>
</evidence>
<dbReference type="GO" id="GO:0005524">
    <property type="term" value="F:ATP binding"/>
    <property type="evidence" value="ECO:0007669"/>
    <property type="project" value="UniProtKB-UniRule"/>
</dbReference>
<dbReference type="PROSITE" id="PS00107">
    <property type="entry name" value="PROTEIN_KINASE_ATP"/>
    <property type="match status" value="1"/>
</dbReference>
<dbReference type="PROSITE" id="PS50105">
    <property type="entry name" value="SAM_DOMAIN"/>
    <property type="match status" value="1"/>
</dbReference>
<evidence type="ECO:0000256" key="20">
    <source>
        <dbReference type="ARBA" id="ARBA00023015"/>
    </source>
</evidence>
<dbReference type="GO" id="GO:0004674">
    <property type="term" value="F:protein serine/threonine kinase activity"/>
    <property type="evidence" value="ECO:0007669"/>
    <property type="project" value="UniProtKB-KW"/>
</dbReference>
<dbReference type="NCBIfam" id="NF004326">
    <property type="entry name" value="PRK05720.1"/>
    <property type="match status" value="2"/>
</dbReference>
<dbReference type="CDD" id="cd20101">
    <property type="entry name" value="MBT_L3MBTL1-like_rpt1"/>
    <property type="match status" value="1"/>
</dbReference>
<evidence type="ECO:0000256" key="24">
    <source>
        <dbReference type="ARBA" id="ARBA00023235"/>
    </source>
</evidence>
<dbReference type="SUPFAM" id="SSF100950">
    <property type="entry name" value="NagB/RpiA/CoA transferase-like"/>
    <property type="match status" value="2"/>
</dbReference>
<comment type="catalytic activity">
    <reaction evidence="27">
        <text>L-threonyl-[protein] + ATP = O-phospho-L-threonyl-[protein] + ADP + H(+)</text>
        <dbReference type="Rhea" id="RHEA:46608"/>
        <dbReference type="Rhea" id="RHEA-COMP:11060"/>
        <dbReference type="Rhea" id="RHEA-COMP:11605"/>
        <dbReference type="ChEBI" id="CHEBI:15378"/>
        <dbReference type="ChEBI" id="CHEBI:30013"/>
        <dbReference type="ChEBI" id="CHEBI:30616"/>
        <dbReference type="ChEBI" id="CHEBI:61977"/>
        <dbReference type="ChEBI" id="CHEBI:456216"/>
        <dbReference type="EC" id="2.7.11.1"/>
    </reaction>
</comment>
<dbReference type="Gene3D" id="1.10.150.50">
    <property type="entry name" value="Transcription Factor, Ets-1"/>
    <property type="match status" value="1"/>
</dbReference>
<dbReference type="Gene3D" id="1.20.120.420">
    <property type="entry name" value="translation initiation factor eif-2b, domain 1"/>
    <property type="match status" value="2"/>
</dbReference>
<dbReference type="CDD" id="cd20103">
    <property type="entry name" value="MBT_L3MBTL1-like_rpt3"/>
    <property type="match status" value="1"/>
</dbReference>
<keyword evidence="7" id="KW-0723">Serine/threonine-protein kinase</keyword>
<comment type="subcellular location">
    <subcellularLocation>
        <location evidence="2">Cell projection</location>
        <location evidence="2">Cilium</location>
    </subcellularLocation>
    <subcellularLocation>
        <location evidence="3">Cytoplasm</location>
        <location evidence="3">Cytoskeleton</location>
    </subcellularLocation>
    <subcellularLocation>
        <location evidence="29">Cytoplasm</location>
    </subcellularLocation>
    <subcellularLocation>
        <location evidence="29">Nucleus</location>
    </subcellularLocation>
</comment>
<evidence type="ECO:0000256" key="13">
    <source>
        <dbReference type="ARBA" id="ARBA00022741"/>
    </source>
</evidence>
<dbReference type="GO" id="GO:0005929">
    <property type="term" value="C:cilium"/>
    <property type="evidence" value="ECO:0007669"/>
    <property type="project" value="UniProtKB-SubCell"/>
</dbReference>
<evidence type="ECO:0000256" key="5">
    <source>
        <dbReference type="ARBA" id="ARBA00022490"/>
    </source>
</evidence>
<keyword evidence="15" id="KW-0418">Kinase</keyword>
<evidence type="ECO:0000256" key="11">
    <source>
        <dbReference type="ARBA" id="ARBA00022723"/>
    </source>
</evidence>
<comment type="catalytic activity">
    <reaction evidence="29">
        <text>5-(methylsulfanyl)-alpha-D-ribose 1-phosphate = 5-(methylsulfanyl)-D-ribulose 1-phosphate</text>
        <dbReference type="Rhea" id="RHEA:19989"/>
        <dbReference type="ChEBI" id="CHEBI:58533"/>
        <dbReference type="ChEBI" id="CHEBI:58548"/>
        <dbReference type="EC" id="5.3.1.23"/>
    </reaction>
</comment>
<keyword evidence="22 29" id="KW-0486">Methionine biosynthesis</keyword>
<feature type="region of interest" description="Disordered" evidence="33">
    <location>
        <begin position="449"/>
        <end position="491"/>
    </location>
</feature>
<evidence type="ECO:0000256" key="19">
    <source>
        <dbReference type="ARBA" id="ARBA00022853"/>
    </source>
</evidence>
<dbReference type="EMBL" id="JH431802">
    <property type="status" value="NOT_ANNOTATED_CDS"/>
    <property type="molecule type" value="Genomic_DNA"/>
</dbReference>
<dbReference type="InterPro" id="IPR000719">
    <property type="entry name" value="Prot_kinase_dom"/>
</dbReference>
<feature type="region of interest" description="Disordered" evidence="33">
    <location>
        <begin position="927"/>
        <end position="970"/>
    </location>
</feature>